<proteinExistence type="predicted"/>
<name>A0A6A3GRX1_9STRA</name>
<reference evidence="1 2" key="1">
    <citation type="submission" date="2018-09" db="EMBL/GenBank/DDBJ databases">
        <title>Genomic investigation of the strawberry pathogen Phytophthora fragariae indicates pathogenicity is determined by transcriptional variation in three key races.</title>
        <authorList>
            <person name="Adams T.M."/>
            <person name="Armitage A.D."/>
            <person name="Sobczyk M.K."/>
            <person name="Bates H.J."/>
            <person name="Dunwell J.M."/>
            <person name="Nellist C.F."/>
            <person name="Harrison R.J."/>
        </authorList>
    </citation>
    <scope>NUCLEOTIDE SEQUENCE [LARGE SCALE GENOMIC DNA]</scope>
    <source>
        <strain evidence="1 2">SCRP324</strain>
    </source>
</reference>
<comment type="caution">
    <text evidence="1">The sequence shown here is derived from an EMBL/GenBank/DDBJ whole genome shotgun (WGS) entry which is preliminary data.</text>
</comment>
<sequence>MLNSHQLFHQAPVQIFEGRRGRNSPTLRLGGQEQGQHGHRFLHLASIAQSGCQRSQIQLRLERRGSRGVAARGE</sequence>
<dbReference type="EMBL" id="QXFU01007486">
    <property type="protein sequence ID" value="KAE8958388.1"/>
    <property type="molecule type" value="Genomic_DNA"/>
</dbReference>
<dbReference type="AlphaFoldDB" id="A0A6A3GRX1"/>
<evidence type="ECO:0000313" key="2">
    <source>
        <dbReference type="Proteomes" id="UP000435112"/>
    </source>
</evidence>
<dbReference type="Proteomes" id="UP000435112">
    <property type="component" value="Unassembled WGS sequence"/>
</dbReference>
<gene>
    <name evidence="1" type="ORF">PR002_g30883</name>
</gene>
<evidence type="ECO:0000313" key="1">
    <source>
        <dbReference type="EMBL" id="KAE8958388.1"/>
    </source>
</evidence>
<organism evidence="1 2">
    <name type="scientific">Phytophthora rubi</name>
    <dbReference type="NCBI Taxonomy" id="129364"/>
    <lineage>
        <taxon>Eukaryota</taxon>
        <taxon>Sar</taxon>
        <taxon>Stramenopiles</taxon>
        <taxon>Oomycota</taxon>
        <taxon>Peronosporomycetes</taxon>
        <taxon>Peronosporales</taxon>
        <taxon>Peronosporaceae</taxon>
        <taxon>Phytophthora</taxon>
    </lineage>
</organism>
<protein>
    <submittedName>
        <fullName evidence="1">Uncharacterized protein</fullName>
    </submittedName>
</protein>
<accession>A0A6A3GRX1</accession>